<comment type="caution">
    <text evidence="2">The sequence shown here is derived from an EMBL/GenBank/DDBJ whole genome shotgun (WGS) entry which is preliminary data.</text>
</comment>
<keyword evidence="3" id="KW-1185">Reference proteome</keyword>
<evidence type="ECO:0000256" key="1">
    <source>
        <dbReference type="SAM" id="MobiDB-lite"/>
    </source>
</evidence>
<gene>
    <name evidence="2" type="ORF">CRG98_018667</name>
</gene>
<proteinExistence type="predicted"/>
<evidence type="ECO:0000313" key="3">
    <source>
        <dbReference type="Proteomes" id="UP000233551"/>
    </source>
</evidence>
<dbReference type="AlphaFoldDB" id="A0A2I0JX83"/>
<accession>A0A2I0JX83</accession>
<dbReference type="EMBL" id="PGOL01001093">
    <property type="protein sequence ID" value="PKI60938.1"/>
    <property type="molecule type" value="Genomic_DNA"/>
</dbReference>
<protein>
    <submittedName>
        <fullName evidence="2">Uncharacterized protein</fullName>
    </submittedName>
</protein>
<organism evidence="2 3">
    <name type="scientific">Punica granatum</name>
    <name type="common">Pomegranate</name>
    <dbReference type="NCBI Taxonomy" id="22663"/>
    <lineage>
        <taxon>Eukaryota</taxon>
        <taxon>Viridiplantae</taxon>
        <taxon>Streptophyta</taxon>
        <taxon>Embryophyta</taxon>
        <taxon>Tracheophyta</taxon>
        <taxon>Spermatophyta</taxon>
        <taxon>Magnoliopsida</taxon>
        <taxon>eudicotyledons</taxon>
        <taxon>Gunneridae</taxon>
        <taxon>Pentapetalae</taxon>
        <taxon>rosids</taxon>
        <taxon>malvids</taxon>
        <taxon>Myrtales</taxon>
        <taxon>Lythraceae</taxon>
        <taxon>Punica</taxon>
    </lineage>
</organism>
<name>A0A2I0JX83_PUNGR</name>
<sequence length="131" mass="14553">MSLRTIDAPVSRVETIESILNWATHKLLLIFIVRIRIWSRRGPHTCVLLTQLGSVHLPEGLVTDTHEMESPLSVYDPKVKGRLISRSPYRYSNLSKEIDKGANPQVRGSVHSPHISSNQAMIAGLPRGPGP</sequence>
<feature type="region of interest" description="Disordered" evidence="1">
    <location>
        <begin position="100"/>
        <end position="131"/>
    </location>
</feature>
<reference evidence="2 3" key="1">
    <citation type="submission" date="2017-11" db="EMBL/GenBank/DDBJ databases">
        <title>De-novo sequencing of pomegranate (Punica granatum L.) genome.</title>
        <authorList>
            <person name="Akparov Z."/>
            <person name="Amiraslanov A."/>
            <person name="Hajiyeva S."/>
            <person name="Abbasov M."/>
            <person name="Kaur K."/>
            <person name="Hamwieh A."/>
            <person name="Solovyev V."/>
            <person name="Salamov A."/>
            <person name="Braich B."/>
            <person name="Kosarev P."/>
            <person name="Mahmoud A."/>
            <person name="Hajiyev E."/>
            <person name="Babayeva S."/>
            <person name="Izzatullayeva V."/>
            <person name="Mammadov A."/>
            <person name="Mammadov A."/>
            <person name="Sharifova S."/>
            <person name="Ojaghi J."/>
            <person name="Eynullazada K."/>
            <person name="Bayramov B."/>
            <person name="Abdulazimova A."/>
            <person name="Shahmuradov I."/>
        </authorList>
    </citation>
    <scope>NUCLEOTIDE SEQUENCE [LARGE SCALE GENOMIC DNA]</scope>
    <source>
        <strain evidence="3">cv. AG2017</strain>
        <tissue evidence="2">Leaf</tissue>
    </source>
</reference>
<dbReference type="Proteomes" id="UP000233551">
    <property type="component" value="Unassembled WGS sequence"/>
</dbReference>
<evidence type="ECO:0000313" key="2">
    <source>
        <dbReference type="EMBL" id="PKI60938.1"/>
    </source>
</evidence>